<keyword evidence="1 5" id="KW-0963">Cytoplasm</keyword>
<keyword evidence="8" id="KW-1185">Reference proteome</keyword>
<dbReference type="PIRSF" id="PIRSF037379">
    <property type="entry name" value="Ubiquitin-related_modifier_1"/>
    <property type="match status" value="1"/>
</dbReference>
<keyword evidence="2 5" id="KW-1017">Isopeptide bond</keyword>
<dbReference type="PANTHER" id="PTHR14986">
    <property type="entry name" value="RURM1 PROTEIN"/>
    <property type="match status" value="1"/>
</dbReference>
<organism evidence="7 8">
    <name type="scientific">Galdieria yellowstonensis</name>
    <dbReference type="NCBI Taxonomy" id="3028027"/>
    <lineage>
        <taxon>Eukaryota</taxon>
        <taxon>Rhodophyta</taxon>
        <taxon>Bangiophyceae</taxon>
        <taxon>Galdieriales</taxon>
        <taxon>Galdieriaceae</taxon>
        <taxon>Galdieria</taxon>
    </lineage>
</organism>
<keyword evidence="4 5" id="KW-0833">Ubl conjugation pathway</keyword>
<proteinExistence type="inferred from homology"/>
<dbReference type="InterPro" id="IPR015221">
    <property type="entry name" value="Urm1"/>
</dbReference>
<dbReference type="AlphaFoldDB" id="A0AAV9ILZ2"/>
<comment type="PTM">
    <text evidence="5">C-terminal thiocarboxylation occurs in 2 steps, it is first acyl-adenylated (-COAMP) via the hesA/moeB/thiF part of the MOCS3/UBA4 homolog, then thiocarboxylated (-COSH) via the rhodanese domain of the MOCS3/UBA4 homolog.</text>
</comment>
<dbReference type="GO" id="GO:0005829">
    <property type="term" value="C:cytosol"/>
    <property type="evidence" value="ECO:0007669"/>
    <property type="project" value="UniProtKB-UniRule"/>
</dbReference>
<protein>
    <recommendedName>
        <fullName evidence="5">Ubiquitin-related modifier 1 homolog</fullName>
    </recommendedName>
</protein>
<dbReference type="Gene3D" id="3.10.20.30">
    <property type="match status" value="1"/>
</dbReference>
<dbReference type="InterPro" id="IPR016155">
    <property type="entry name" value="Mopterin_synth/thiamin_S_b"/>
</dbReference>
<comment type="similarity">
    <text evidence="5 6">Belongs to the URM1 family.</text>
</comment>
<accession>A0AAV9ILZ2</accession>
<dbReference type="SUPFAM" id="SSF54285">
    <property type="entry name" value="MoaD/ThiS"/>
    <property type="match status" value="1"/>
</dbReference>
<dbReference type="GO" id="GO:0034227">
    <property type="term" value="P:tRNA thio-modification"/>
    <property type="evidence" value="ECO:0007669"/>
    <property type="project" value="UniProtKB-UniRule"/>
</dbReference>
<comment type="subcellular location">
    <subcellularLocation>
        <location evidence="5 6">Cytoplasm</location>
    </subcellularLocation>
</comment>
<evidence type="ECO:0000256" key="2">
    <source>
        <dbReference type="ARBA" id="ARBA00022499"/>
    </source>
</evidence>
<dbReference type="CDD" id="cd01764">
    <property type="entry name" value="Ubl_Urm1"/>
    <property type="match status" value="1"/>
</dbReference>
<evidence type="ECO:0000256" key="4">
    <source>
        <dbReference type="ARBA" id="ARBA00022786"/>
    </source>
</evidence>
<evidence type="ECO:0000313" key="8">
    <source>
        <dbReference type="Proteomes" id="UP001300502"/>
    </source>
</evidence>
<dbReference type="InterPro" id="IPR012675">
    <property type="entry name" value="Beta-grasp_dom_sf"/>
</dbReference>
<sequence length="96" mass="10983">MLRIELEFGGGLESLTGGNKVVPVEFSEEQLTLDRVIDYIRTNLIKEKHEYFVQGEYVRPGILVLINDVDWELEGKTRYVVQQGDRITFISTLHGG</sequence>
<dbReference type="Proteomes" id="UP001300502">
    <property type="component" value="Unassembled WGS sequence"/>
</dbReference>
<evidence type="ECO:0000256" key="6">
    <source>
        <dbReference type="RuleBase" id="RU361182"/>
    </source>
</evidence>
<evidence type="ECO:0000256" key="1">
    <source>
        <dbReference type="ARBA" id="ARBA00022490"/>
    </source>
</evidence>
<comment type="function">
    <text evidence="5">Acts as a sulfur carrier required for 2-thiolation of mcm(5)S(2)U at tRNA wobble positions of cytosolic tRNA(Lys), tRNA(Glu) and tRNA(Gln). Serves as sulfur donor in tRNA 2-thiolation reaction by being thiocarboxylated (-COSH) at its C-terminus by the MOCS3/UBA4 homolog. The sulfur is then transferred to tRNA to form 2-thiolation of mcm(5)S(2)U. Also acts as a ubiquitin-like protein (UBL) that is covalently conjugated via an isopeptide bond to lysine residues of target proteins. The thiocarboxylated form serves as substrate for conjugation and oxidative stress specifically induces the formation of UBL-protein conjugates.</text>
</comment>
<keyword evidence="3 5" id="KW-0819">tRNA processing</keyword>
<gene>
    <name evidence="7" type="ORF">GAYE_SCF54G6239</name>
</gene>
<dbReference type="HAMAP" id="MF_03048">
    <property type="entry name" value="Urm1"/>
    <property type="match status" value="1"/>
</dbReference>
<dbReference type="GO" id="GO:0002098">
    <property type="term" value="P:tRNA wobble uridine modification"/>
    <property type="evidence" value="ECO:0007669"/>
    <property type="project" value="UniProtKB-UniRule"/>
</dbReference>
<feature type="cross-link" description="Glycyl lysine isopeptide (Gly-Lys) (interchain with K-? in acceptor proteins)" evidence="5">
    <location>
        <position position="96"/>
    </location>
</feature>
<dbReference type="Pfam" id="PF09138">
    <property type="entry name" value="Urm1"/>
    <property type="match status" value="1"/>
</dbReference>
<dbReference type="EMBL" id="JANCYU010000062">
    <property type="protein sequence ID" value="KAK4528302.1"/>
    <property type="molecule type" value="Genomic_DNA"/>
</dbReference>
<comment type="pathway">
    <text evidence="5 6">tRNA modification; 5-methoxycarbonylmethyl-2-thiouridine-tRNA biosynthesis.</text>
</comment>
<comment type="caution">
    <text evidence="7">The sequence shown here is derived from an EMBL/GenBank/DDBJ whole genome shotgun (WGS) entry which is preliminary data.</text>
</comment>
<evidence type="ECO:0000256" key="3">
    <source>
        <dbReference type="ARBA" id="ARBA00022694"/>
    </source>
</evidence>
<name>A0AAV9ILZ2_9RHOD</name>
<feature type="modified residue" description="1-thioglycine" evidence="5">
    <location>
        <position position="96"/>
    </location>
</feature>
<evidence type="ECO:0000313" key="7">
    <source>
        <dbReference type="EMBL" id="KAK4528302.1"/>
    </source>
</evidence>
<reference evidence="7 8" key="1">
    <citation type="submission" date="2022-07" db="EMBL/GenBank/DDBJ databases">
        <title>Genome-wide signatures of adaptation to extreme environments.</title>
        <authorList>
            <person name="Cho C.H."/>
            <person name="Yoon H.S."/>
        </authorList>
    </citation>
    <scope>NUCLEOTIDE SEQUENCE [LARGE SCALE GENOMIC DNA]</scope>
    <source>
        <strain evidence="7 8">108.79 E11</strain>
    </source>
</reference>
<dbReference type="GO" id="GO:0032447">
    <property type="term" value="P:protein urmylation"/>
    <property type="evidence" value="ECO:0007669"/>
    <property type="project" value="UniProtKB-UniRule"/>
</dbReference>
<evidence type="ECO:0000256" key="5">
    <source>
        <dbReference type="HAMAP-Rule" id="MF_03048"/>
    </source>
</evidence>